<dbReference type="EMBL" id="RAWM01000089">
    <property type="protein sequence ID" value="RKH64014.1"/>
    <property type="molecule type" value="Genomic_DNA"/>
</dbReference>
<proteinExistence type="predicted"/>
<organism evidence="1 2">
    <name type="scientific">Corallococcus interemptor</name>
    <dbReference type="NCBI Taxonomy" id="2316720"/>
    <lineage>
        <taxon>Bacteria</taxon>
        <taxon>Pseudomonadati</taxon>
        <taxon>Myxococcota</taxon>
        <taxon>Myxococcia</taxon>
        <taxon>Myxococcales</taxon>
        <taxon>Cystobacterineae</taxon>
        <taxon>Myxococcaceae</taxon>
        <taxon>Corallococcus</taxon>
    </lineage>
</organism>
<dbReference type="AlphaFoldDB" id="A0A3A8QLF4"/>
<accession>A0A3A8QLF4</accession>
<protein>
    <submittedName>
        <fullName evidence="1">Uncharacterized protein</fullName>
    </submittedName>
</protein>
<reference evidence="2" key="1">
    <citation type="submission" date="2018-09" db="EMBL/GenBank/DDBJ databases">
        <authorList>
            <person name="Livingstone P.G."/>
            <person name="Whitworth D.E."/>
        </authorList>
    </citation>
    <scope>NUCLEOTIDE SEQUENCE [LARGE SCALE GENOMIC DNA]</scope>
    <source>
        <strain evidence="2">AB047A</strain>
    </source>
</reference>
<keyword evidence="2" id="KW-1185">Reference proteome</keyword>
<evidence type="ECO:0000313" key="2">
    <source>
        <dbReference type="Proteomes" id="UP000282656"/>
    </source>
</evidence>
<evidence type="ECO:0000313" key="1">
    <source>
        <dbReference type="EMBL" id="RKH64014.1"/>
    </source>
</evidence>
<gene>
    <name evidence="1" type="ORF">D7X96_26505</name>
</gene>
<name>A0A3A8QLF4_9BACT</name>
<comment type="caution">
    <text evidence="1">The sequence shown here is derived from an EMBL/GenBank/DDBJ whole genome shotgun (WGS) entry which is preliminary data.</text>
</comment>
<dbReference type="Proteomes" id="UP000282656">
    <property type="component" value="Unassembled WGS sequence"/>
</dbReference>
<sequence>MGCVFCKFGKCTTHETSPGALDAPAWLKKGVDGKTKTGDRELVRLLLHAWLTLGSTAEEQHEEALKAYETQDAEYDSDPSAFLPLGKKIETLSKAKESALKYLGNLYAHHELDPLKLREKLAEVYDTLASLTASDGLQFIVNLCLVNYRTAQGGRLRKATSLPRSANGEGEYMRPFVDALPPYVAFLLSPLLSKGLSILAPAVLDTVPGEIKYSTSALPKDSARYHPPSRFTASFLASATERKDFASHYEELGSFGFAEPSFGHWSEGFGGGEHAGTRVSLGAYSLNPDYLEEVSKRLEHSYSHQEGKSVYKNYGGARPKHLQYLKSRFGASQTGGPLPPGLELSLAWIQVLQEIALAVVERAQHQDGSVRPFFSRIAEKIAKRGEKLAFVLQQGSGLLSEDGMKVTELFDKVWILESTLWEFMLLGAAFVPIADLIELVRQRRLTPAVAPTPNLTEDIHLGEAPTFTRVFFPTGTAAALGLQEHLLEKKCPHLKENFAKSELNPFKPYFEFYIPGNEPRENDVQDSAFLFNPSKPTEGRRAVWVNLSESLHSKLLGKQMQEVGTLIADKLRQYLGSLPLKSDEPVVVVADFTRFSGEMPNTVVYRILADLTRALSESKTCEIVFLRSNLKYNSGSLDRYQSGEVLIPPGTAAWFVPQELEQKAQEVFNDTETYWSLFGQYIPLMRKTYLLSDYVSQARWREYAK</sequence>